<proteinExistence type="predicted"/>
<dbReference type="RefSeq" id="XP_026765053.2">
    <property type="nucleotide sequence ID" value="XM_026909252.3"/>
</dbReference>
<dbReference type="GeneID" id="113523330"/>
<feature type="domain" description="MGA conserved" evidence="1">
    <location>
        <begin position="414"/>
        <end position="454"/>
    </location>
</feature>
<dbReference type="KEGG" id="gmw:113523330"/>
<gene>
    <name evidence="3" type="primary">LOC113523330</name>
</gene>
<name>A0A6J1X584_GALME</name>
<dbReference type="Proteomes" id="UP001652740">
    <property type="component" value="Unplaced"/>
</dbReference>
<organism evidence="2 3">
    <name type="scientific">Galleria mellonella</name>
    <name type="common">Greater wax moth</name>
    <dbReference type="NCBI Taxonomy" id="7137"/>
    <lineage>
        <taxon>Eukaryota</taxon>
        <taxon>Metazoa</taxon>
        <taxon>Ecdysozoa</taxon>
        <taxon>Arthropoda</taxon>
        <taxon>Hexapoda</taxon>
        <taxon>Insecta</taxon>
        <taxon>Pterygota</taxon>
        <taxon>Neoptera</taxon>
        <taxon>Endopterygota</taxon>
        <taxon>Lepidoptera</taxon>
        <taxon>Glossata</taxon>
        <taxon>Ditrysia</taxon>
        <taxon>Pyraloidea</taxon>
        <taxon>Pyralidae</taxon>
        <taxon>Galleriinae</taxon>
        <taxon>Galleria</taxon>
    </lineage>
</organism>
<evidence type="ECO:0000313" key="3">
    <source>
        <dbReference type="RefSeq" id="XP_026765053.2"/>
    </source>
</evidence>
<protein>
    <submittedName>
        <fullName evidence="3">Uncharacterized protein LOC113523330</fullName>
    </submittedName>
</protein>
<dbReference type="InterPro" id="IPR032060">
    <property type="entry name" value="MGA_dom"/>
</dbReference>
<keyword evidence="2" id="KW-1185">Reference proteome</keyword>
<dbReference type="InParanoid" id="A0A6J1X584"/>
<evidence type="ECO:0000313" key="2">
    <source>
        <dbReference type="Proteomes" id="UP001652740"/>
    </source>
</evidence>
<reference evidence="3" key="1">
    <citation type="submission" date="2025-08" db="UniProtKB">
        <authorList>
            <consortium name="RefSeq"/>
        </authorList>
    </citation>
    <scope>IDENTIFICATION</scope>
    <source>
        <tissue evidence="3">Whole larvae</tissue>
    </source>
</reference>
<accession>A0A6J1X584</accession>
<sequence length="1460" mass="167720">MEKNMKVFSSEITRGQQKEISGLYELINITPAKPISSLNIKESYSCKFQPRTDKHYEPKKNNKHKVKTVRDIRSLFEKDVYHYLSDDLEKQQKVLLRKIRTGSSKDPSTIQLAKDIFNSDNPISRSSWQMLVNINPEKHAHPTQYILWNGKCIQVNGSKGGRYKFIYNYDLGRNKESLKPNAGIKKTINKKKRLLQNSLTVKFKPGPLRLKKYLDDSYQKYHVGSTELVNLPKPGLDIQPSYGCSVEPTITNFLNSLRDVDGLISKKWAEFSVSVLGTIKNSNPVQHEENSVTFDLSYKYDQHRILMRRDIDNCNNLRDQNKFKSQTRIKNLNDILPDVKTVVERILDTVEISLTQDNMYTGIETPRSASPVIISSNTKNFLSKDKTKRKYGELDRLDVTIITLPENSEQFTSQTCLNSYCTLGCICASLKCPLIFKNHCGRIDCMFECKCDFSKYKITDTFDSDYPEFLPGLINLDNAMSLNLAKEEQKFHQTVVFTGEKSILLKSRKRNWKTSKKYADFYSSMCLKTETKKEPILFIVDMKLNCENIEPWCMVHNLYKCFCKGKITSSSYLLAASHDTHITESIVSKDKETSHIHNSLQSNLSNCHQPNLNNITRPRLRSERIKNIEETQRLSKDSNCENNSVTSNSNEILYSYDSCARVNPYNGRKFSNGYYKNANHKIFELEKNDLNLSKKLLNLCIQSETSNNYNVCMTSNKTSIEDTIIICDTRPSDKNRDKLSSDDLSENNVLPSSVRSRVDSTMNKSKLIAWLEYSYKQYKKRAEQGIVSTTLQAPKPNKIVLHPWEFILSRYRERKNHFLISKQQPYRIFMAVDTKHPFFLECINIDDIRFADLHKYPITIKNLLTNATDLKDNFCILCGLSLCWELVGSVTKMSETSNNSAEGETNQSMLSCDNSELLKYLDDSNNSSSKMSEPTTPDKDKSEFELLHKNTTSPNISNSTNFENSNSTPESSKWFVMTVENDFSEIQFFNRGFFVKYESIIRAISIARKANQTVRLSSQKCTDKNSNPQFGIYAVPYTNEYCVFVGPYEPNEPLGVETVKTVSDVPKPKRTRGFWITTDKIDNFKVIDNPLSFMPDNISIDKKIMPLESDAYRDDRPKINIDNSIEAADTNKLELDSFMKGQRIIKPIKIKKEQLLKSVSLLNKVIPQNNVLDAKKTSLLGNNCLVINTSPNVPTLRSLLSINLPVDVNTCSESTISAVNDKTDAILMEDSMLSELNDHETVATNDPLPIQISEVYSEFNKPSEKRNVTSDVGMLILKPEEINERIMNNIKMSKPPDSIDADEEINKDIFKFLSSNVRNDKDDVFIISDDEEEDNAKYNSNVNDCKEVWIECENILTVGWIVAKRNSKKFLSFKIPGLNFSEFYVQDVAFSKINKVLSQTVNIPEHMKLKWRVVDSKSELKTDHQLNFEYLQHNIWKTKEPNISSDIRKVFKEEKETGLY</sequence>
<evidence type="ECO:0000259" key="1">
    <source>
        <dbReference type="Pfam" id="PF16059"/>
    </source>
</evidence>
<dbReference type="Pfam" id="PF16059">
    <property type="entry name" value="MGA_dom"/>
    <property type="match status" value="1"/>
</dbReference>